<keyword evidence="6" id="KW-1185">Reference proteome</keyword>
<dbReference type="Gene3D" id="2.60.40.1140">
    <property type="entry name" value="Collagen-binding surface protein Cna, B-type domain"/>
    <property type="match status" value="4"/>
</dbReference>
<evidence type="ECO:0000259" key="4">
    <source>
        <dbReference type="Pfam" id="PF24547"/>
    </source>
</evidence>
<feature type="domain" description="DUF7601" evidence="4">
    <location>
        <begin position="161"/>
        <end position="263"/>
    </location>
</feature>
<feature type="transmembrane region" description="Helical" evidence="2">
    <location>
        <begin position="12"/>
        <end position="33"/>
    </location>
</feature>
<reference evidence="5 6" key="2">
    <citation type="submission" date="2023-06" db="EMBL/GenBank/DDBJ databases">
        <authorList>
            <person name="Zeman M."/>
            <person name="Kubasova T."/>
            <person name="Jahodarova E."/>
            <person name="Nykrynova M."/>
            <person name="Rychlik I."/>
        </authorList>
    </citation>
    <scope>NUCLEOTIDE SEQUENCE [LARGE SCALE GENOMIC DNA]</scope>
    <source>
        <strain evidence="5 6">ET341</strain>
    </source>
</reference>
<dbReference type="Pfam" id="PF24547">
    <property type="entry name" value="DUF7601"/>
    <property type="match status" value="3"/>
</dbReference>
<feature type="domain" description="DUF7601" evidence="4">
    <location>
        <begin position="267"/>
        <end position="369"/>
    </location>
</feature>
<name>A0ABT7UHI1_9FIRM</name>
<feature type="transmembrane region" description="Helical" evidence="2">
    <location>
        <begin position="503"/>
        <end position="523"/>
    </location>
</feature>
<comment type="caution">
    <text evidence="5">The sequence shown here is derived from an EMBL/GenBank/DDBJ whole genome shotgun (WGS) entry which is preliminary data.</text>
</comment>
<dbReference type="RefSeq" id="WP_289527500.1">
    <property type="nucleotide sequence ID" value="NZ_JAUDCK010000011.1"/>
</dbReference>
<reference evidence="6" key="1">
    <citation type="submission" date="2023-06" db="EMBL/GenBank/DDBJ databases">
        <title>Identification and characterization of horizontal gene transfer across gut microbiota members of farm animals based on homology search.</title>
        <authorList>
            <person name="Zeman M."/>
            <person name="Kubasova T."/>
            <person name="Jahodarova E."/>
            <person name="Nykrynova M."/>
            <person name="Rychlik I."/>
        </authorList>
    </citation>
    <scope>NUCLEOTIDE SEQUENCE [LARGE SCALE GENOMIC DNA]</scope>
    <source>
        <strain evidence="6">ET341</strain>
    </source>
</reference>
<keyword evidence="2" id="KW-0472">Membrane</keyword>
<evidence type="ECO:0000313" key="6">
    <source>
        <dbReference type="Proteomes" id="UP001529275"/>
    </source>
</evidence>
<dbReference type="SUPFAM" id="SSF49478">
    <property type="entry name" value="Cna protein B-type domain"/>
    <property type="match status" value="1"/>
</dbReference>
<dbReference type="Pfam" id="PF05738">
    <property type="entry name" value="Cna_B"/>
    <property type="match status" value="1"/>
</dbReference>
<feature type="region of interest" description="Disordered" evidence="1">
    <location>
        <begin position="478"/>
        <end position="498"/>
    </location>
</feature>
<dbReference type="InterPro" id="IPR055382">
    <property type="entry name" value="DUF7601"/>
</dbReference>
<dbReference type="EMBL" id="JAUDCK010000011">
    <property type="protein sequence ID" value="MDM8195603.1"/>
    <property type="molecule type" value="Genomic_DNA"/>
</dbReference>
<gene>
    <name evidence="5" type="ORF">QUV98_04650</name>
</gene>
<evidence type="ECO:0000313" key="5">
    <source>
        <dbReference type="EMBL" id="MDM8195603.1"/>
    </source>
</evidence>
<evidence type="ECO:0000259" key="3">
    <source>
        <dbReference type="Pfam" id="PF05738"/>
    </source>
</evidence>
<keyword evidence="2" id="KW-1133">Transmembrane helix</keyword>
<accession>A0ABT7UHI1</accession>
<evidence type="ECO:0000256" key="2">
    <source>
        <dbReference type="SAM" id="Phobius"/>
    </source>
</evidence>
<sequence length="527" mass="58482">MNHTENYKKYAYRSILIMMLGVVFFILFGSRLISQNVYASYDSKKIYAGGDILLFEKVWEDDQEKDRPNSISFKATLVKTIGQDEEIEIELTKDNNWQYKIESNNENNYKGYKLKTIKELKVDGYEYIGEDISFSVDNTDPDKVKEVAYIKLRNKKIQTFGNLTVSKDVNGNKGDTNKDFHFTVTLSDTSINGTFGDMTFKEGIATFTLKDNESITATSLPTGITYKVIEQEANQDGYITTSTGTTGEIQKNAISKAEFINTKNEYGSLTVSKDVNGNKGDTNKDFHFTVTLSDTSINGTFGDMTFKDGVATFTLKDNESLTATSLPTGITYKVIEQEANQDGYITTSTGTTGEIQKNVTSKAEFINTKNEYGSLTVLKDVNGNKGDTNKDFHFTVTLSDTSINGTYGDMTFKDGVATFTLKDNESLTATSLPTGITYKVTEQEANQDGYVTTSTNDKGYILNNQNIKVYFINTKEVKPQSSNQTPPENDHQSQPQTGDDSALMVYMSLGIMSGLSALGLILLKKKA</sequence>
<protein>
    <submittedName>
        <fullName evidence="5">DUF5979 domain-containing protein</fullName>
    </submittedName>
</protein>
<feature type="compositionally biased region" description="Polar residues" evidence="1">
    <location>
        <begin position="479"/>
        <end position="498"/>
    </location>
</feature>
<dbReference type="InterPro" id="IPR008454">
    <property type="entry name" value="Collagen-bd_Cna-like_B-typ_dom"/>
</dbReference>
<evidence type="ECO:0000256" key="1">
    <source>
        <dbReference type="SAM" id="MobiDB-lite"/>
    </source>
</evidence>
<feature type="domain" description="DUF7601" evidence="4">
    <location>
        <begin position="373"/>
        <end position="475"/>
    </location>
</feature>
<dbReference type="Proteomes" id="UP001529275">
    <property type="component" value="Unassembled WGS sequence"/>
</dbReference>
<proteinExistence type="predicted"/>
<feature type="domain" description="CNA-B" evidence="3">
    <location>
        <begin position="56"/>
        <end position="138"/>
    </location>
</feature>
<keyword evidence="2" id="KW-0812">Transmembrane</keyword>
<dbReference type="NCBIfam" id="TIGR01167">
    <property type="entry name" value="LPXTG_anchor"/>
    <property type="match status" value="1"/>
</dbReference>
<organism evidence="5 6">
    <name type="scientific">Massilimicrobiota timonensis</name>
    <dbReference type="NCBI Taxonomy" id="1776392"/>
    <lineage>
        <taxon>Bacteria</taxon>
        <taxon>Bacillati</taxon>
        <taxon>Bacillota</taxon>
        <taxon>Erysipelotrichia</taxon>
        <taxon>Erysipelotrichales</taxon>
        <taxon>Erysipelotrichaceae</taxon>
        <taxon>Massilimicrobiota</taxon>
    </lineage>
</organism>